<dbReference type="GO" id="GO:0016529">
    <property type="term" value="C:sarcoplasmic reticulum"/>
    <property type="evidence" value="ECO:0007669"/>
    <property type="project" value="TreeGrafter"/>
</dbReference>
<evidence type="ECO:0000313" key="3">
    <source>
        <dbReference type="Proteomes" id="UP000694620"/>
    </source>
</evidence>
<dbReference type="Ensembl" id="ENSECRT00000003486.1">
    <property type="protein sequence ID" value="ENSECRP00000003427.1"/>
    <property type="gene ID" value="ENSECRG00000002352.1"/>
</dbReference>
<gene>
    <name evidence="2" type="primary">hax1</name>
</gene>
<dbReference type="PANTHER" id="PTHR14938">
    <property type="entry name" value="HCLS1-ASSOCIATED PROTEIN X-1"/>
    <property type="match status" value="1"/>
</dbReference>
<dbReference type="GO" id="GO:0005739">
    <property type="term" value="C:mitochondrion"/>
    <property type="evidence" value="ECO:0007669"/>
    <property type="project" value="TreeGrafter"/>
</dbReference>
<dbReference type="GO" id="GO:0043066">
    <property type="term" value="P:negative regulation of apoptotic process"/>
    <property type="evidence" value="ECO:0007669"/>
    <property type="project" value="InterPro"/>
</dbReference>
<dbReference type="GO" id="GO:0030136">
    <property type="term" value="C:clathrin-coated vesicle"/>
    <property type="evidence" value="ECO:0007669"/>
    <property type="project" value="TreeGrafter"/>
</dbReference>
<dbReference type="GO" id="GO:0015629">
    <property type="term" value="C:actin cytoskeleton"/>
    <property type="evidence" value="ECO:0007669"/>
    <property type="project" value="TreeGrafter"/>
</dbReference>
<dbReference type="CTD" id="10456"/>
<dbReference type="OrthoDB" id="5562606at2759"/>
<reference evidence="2" key="1">
    <citation type="submission" date="2021-06" db="EMBL/GenBank/DDBJ databases">
        <authorList>
            <consortium name="Wellcome Sanger Institute Data Sharing"/>
        </authorList>
    </citation>
    <scope>NUCLEOTIDE SEQUENCE [LARGE SCALE GENOMIC DNA]</scope>
</reference>
<feature type="compositionally biased region" description="Polar residues" evidence="1">
    <location>
        <begin position="235"/>
        <end position="256"/>
    </location>
</feature>
<organism evidence="2 3">
    <name type="scientific">Erpetoichthys calabaricus</name>
    <name type="common">Rope fish</name>
    <name type="synonym">Calamoichthys calabaricus</name>
    <dbReference type="NCBI Taxonomy" id="27687"/>
    <lineage>
        <taxon>Eukaryota</taxon>
        <taxon>Metazoa</taxon>
        <taxon>Chordata</taxon>
        <taxon>Craniata</taxon>
        <taxon>Vertebrata</taxon>
        <taxon>Euteleostomi</taxon>
        <taxon>Actinopterygii</taxon>
        <taxon>Polypteriformes</taxon>
        <taxon>Polypteridae</taxon>
        <taxon>Erpetoichthys</taxon>
    </lineage>
</organism>
<keyword evidence="3" id="KW-1185">Reference proteome</keyword>
<dbReference type="InterPro" id="IPR017248">
    <property type="entry name" value="HAX-1"/>
</dbReference>
<protein>
    <recommendedName>
        <fullName evidence="4">HCLS1-associated protein X-1</fullName>
    </recommendedName>
</protein>
<name>A0A8C4RKP1_ERPCA</name>
<feature type="region of interest" description="Disordered" evidence="1">
    <location>
        <begin position="133"/>
        <end position="161"/>
    </location>
</feature>
<proteinExistence type="predicted"/>
<evidence type="ECO:0008006" key="4">
    <source>
        <dbReference type="Google" id="ProtNLM"/>
    </source>
</evidence>
<reference evidence="2" key="2">
    <citation type="submission" date="2025-08" db="UniProtKB">
        <authorList>
            <consortium name="Ensembl"/>
        </authorList>
    </citation>
    <scope>IDENTIFICATION</scope>
</reference>
<dbReference type="PANTHER" id="PTHR14938:SF2">
    <property type="entry name" value="HCLS1-ASSOCIATED PROTEIN X-1"/>
    <property type="match status" value="1"/>
</dbReference>
<evidence type="ECO:0000256" key="1">
    <source>
        <dbReference type="SAM" id="MobiDB-lite"/>
    </source>
</evidence>
<dbReference type="GeneID" id="114646064"/>
<dbReference type="AlphaFoldDB" id="A0A8C4RKP1"/>
<feature type="region of interest" description="Disordered" evidence="1">
    <location>
        <begin position="231"/>
        <end position="266"/>
    </location>
</feature>
<accession>A0A8C4RKP1</accession>
<reference evidence="2" key="3">
    <citation type="submission" date="2025-09" db="UniProtKB">
        <authorList>
            <consortium name="Ensembl"/>
        </authorList>
    </citation>
    <scope>IDENTIFICATION</scope>
</reference>
<dbReference type="GO" id="GO:0016324">
    <property type="term" value="C:apical plasma membrane"/>
    <property type="evidence" value="ECO:0007669"/>
    <property type="project" value="TreeGrafter"/>
</dbReference>
<sequence>MSILDLFRGLFGLHRDGFHGQRRIDLFFEGMMNEDDDNEDGQDSRTGEDFRYGFNFGPGGRGFNEFFGFEELFRDIDGVFQRMDKWDVPSREFEIPSIEMPAQQPFRDGTGPARKGRHSLRDFMLKYPDSHLPNSQKDESCAADQPHHIPGPSGSTEWPRSPFRRFEDAWRDIHSGQEDSSVKEDKVLDSQVSEKGLDEILRPPEPKVKSYFKSYSFTKVIAPDGTVEERRTVRDSNGNEEATVTRSKGGDTSQFTGDGKKCDSDIPDLQGDKSIFSEFFRGFFSSR</sequence>
<dbReference type="GeneTree" id="ENSGT00390000018324"/>
<dbReference type="RefSeq" id="XP_028649881.1">
    <property type="nucleotide sequence ID" value="XM_028794048.2"/>
</dbReference>
<evidence type="ECO:0000313" key="2">
    <source>
        <dbReference type="Ensembl" id="ENSECRP00000003427.1"/>
    </source>
</evidence>
<dbReference type="GO" id="GO:0030833">
    <property type="term" value="P:regulation of actin filament polymerization"/>
    <property type="evidence" value="ECO:0007669"/>
    <property type="project" value="TreeGrafter"/>
</dbReference>
<dbReference type="PIRSF" id="PIRSF037634">
    <property type="entry name" value="HS1-associating_X-1"/>
    <property type="match status" value="1"/>
</dbReference>
<dbReference type="Proteomes" id="UP000694620">
    <property type="component" value="Chromosome 2"/>
</dbReference>